<feature type="transmembrane region" description="Helical" evidence="11">
    <location>
        <begin position="171"/>
        <end position="187"/>
    </location>
</feature>
<feature type="transmembrane region" description="Helical" evidence="11">
    <location>
        <begin position="199"/>
        <end position="216"/>
    </location>
</feature>
<evidence type="ECO:0000256" key="7">
    <source>
        <dbReference type="ARBA" id="ARBA00023098"/>
    </source>
</evidence>
<dbReference type="Proteomes" id="UP000041254">
    <property type="component" value="Unassembled WGS sequence"/>
</dbReference>
<dbReference type="InParanoid" id="A0A0G4GCX5"/>
<comment type="subcellular location">
    <subcellularLocation>
        <location evidence="1">Membrane</location>
        <topology evidence="1">Multi-pass membrane protein</topology>
    </subcellularLocation>
</comment>
<keyword evidence="14" id="KW-1185">Reference proteome</keyword>
<feature type="transmembrane region" description="Helical" evidence="11">
    <location>
        <begin position="53"/>
        <end position="74"/>
    </location>
</feature>
<dbReference type="GO" id="GO:0016020">
    <property type="term" value="C:membrane"/>
    <property type="evidence" value="ECO:0007669"/>
    <property type="project" value="UniProtKB-SubCell"/>
</dbReference>
<keyword evidence="8 9" id="KW-0472">Membrane</keyword>
<evidence type="ECO:0000256" key="8">
    <source>
        <dbReference type="ARBA" id="ARBA00023136"/>
    </source>
</evidence>
<protein>
    <recommendedName>
        <fullName evidence="3">sphingolipid 4-desaturase</fullName>
        <ecNumber evidence="3">1.14.19.17</ecNumber>
    </recommendedName>
</protein>
<feature type="transmembrane region" description="Helical" evidence="11">
    <location>
        <begin position="118"/>
        <end position="135"/>
    </location>
</feature>
<keyword evidence="5 11" id="KW-1133">Transmembrane helix</keyword>
<keyword evidence="4 11" id="KW-0812">Transmembrane</keyword>
<evidence type="ECO:0000256" key="3">
    <source>
        <dbReference type="ARBA" id="ARBA00012021"/>
    </source>
</evidence>
<dbReference type="STRING" id="1169540.A0A0G4GCX5"/>
<dbReference type="EMBL" id="CDMY01000628">
    <property type="protein sequence ID" value="CEM27124.1"/>
    <property type="molecule type" value="Genomic_DNA"/>
</dbReference>
<dbReference type="PANTHER" id="PTHR12879:SF8">
    <property type="entry name" value="SPHINGOLIPID DELTA(4)-DESATURASE DES1"/>
    <property type="match status" value="1"/>
</dbReference>
<evidence type="ECO:0000259" key="12">
    <source>
        <dbReference type="SMART" id="SM01269"/>
    </source>
</evidence>
<feature type="domain" description="Sphingolipid delta4-desaturase N-terminal" evidence="12">
    <location>
        <begin position="14"/>
        <end position="52"/>
    </location>
</feature>
<evidence type="ECO:0000256" key="6">
    <source>
        <dbReference type="ARBA" id="ARBA00023002"/>
    </source>
</evidence>
<dbReference type="PANTHER" id="PTHR12879">
    <property type="entry name" value="SPHINGOLIPID DELTA 4 DESATURASE/C-4 HYDROXYLASE PROTEIN DES2"/>
    <property type="match status" value="1"/>
</dbReference>
<dbReference type="OrthoDB" id="200948at2759"/>
<evidence type="ECO:0000313" key="13">
    <source>
        <dbReference type="EMBL" id="CEM27124.1"/>
    </source>
</evidence>
<evidence type="ECO:0000256" key="11">
    <source>
        <dbReference type="SAM" id="Phobius"/>
    </source>
</evidence>
<evidence type="ECO:0000256" key="4">
    <source>
        <dbReference type="ARBA" id="ARBA00022692"/>
    </source>
</evidence>
<evidence type="ECO:0000256" key="10">
    <source>
        <dbReference type="SAM" id="MobiDB-lite"/>
    </source>
</evidence>
<organism evidence="13 14">
    <name type="scientific">Vitrella brassicaformis (strain CCMP3155)</name>
    <dbReference type="NCBI Taxonomy" id="1169540"/>
    <lineage>
        <taxon>Eukaryota</taxon>
        <taxon>Sar</taxon>
        <taxon>Alveolata</taxon>
        <taxon>Colpodellida</taxon>
        <taxon>Vitrellaceae</taxon>
        <taxon>Vitrella</taxon>
    </lineage>
</organism>
<dbReference type="InterPro" id="IPR013866">
    <property type="entry name" value="Sphingolipid_d4-desaturase_N"/>
</dbReference>
<feature type="transmembrane region" description="Helical" evidence="11">
    <location>
        <begin position="81"/>
        <end position="98"/>
    </location>
</feature>
<evidence type="ECO:0000256" key="9">
    <source>
        <dbReference type="PIRNR" id="PIRNR017228"/>
    </source>
</evidence>
<dbReference type="GO" id="GO:0042284">
    <property type="term" value="F:sphingolipid delta-4 desaturase activity"/>
    <property type="evidence" value="ECO:0007669"/>
    <property type="project" value="UniProtKB-UniRule"/>
</dbReference>
<evidence type="ECO:0000256" key="1">
    <source>
        <dbReference type="ARBA" id="ARBA00004141"/>
    </source>
</evidence>
<dbReference type="VEuPathDB" id="CryptoDB:Vbra_17435"/>
<gene>
    <name evidence="13" type="ORF">Vbra_17435</name>
</gene>
<evidence type="ECO:0000313" key="14">
    <source>
        <dbReference type="Proteomes" id="UP000041254"/>
    </source>
</evidence>
<dbReference type="Pfam" id="PF00487">
    <property type="entry name" value="FA_desaturase"/>
    <property type="match status" value="1"/>
</dbReference>
<comment type="similarity">
    <text evidence="2 9">Belongs to the fatty acid desaturase type 1 family. DEGS subfamily.</text>
</comment>
<evidence type="ECO:0000256" key="5">
    <source>
        <dbReference type="ARBA" id="ARBA00022989"/>
    </source>
</evidence>
<sequence>MKSEEVCTAPSPTDGPTEFYWSNEHEPHARRRREIVARHPEVLGLYGPDSREAVFASACILIQFAVGAVIGFYAQQLSWGAVLVLTYCVSGTINHSLFLAMHECAHSSFFTSKWQNEWFAVLVNLPTGIPAAITFKRYHMEHHAHQGVDGVDMDIPTHAEGWFFRTPARKLLWVVLMPFMYAFRPLLMKPKPMSLMEAMNWLCVAASDVAVLYWLGPKTLFYFVGGTFLGTGLHPLSGHFIAEHFVFIEGQETYSYYGPLNWLTYNVGYHNEHHDFPRIPGSRLPALKKMAPDYYDNLPAYSSWSQVLWDFVFEYDVNCFSRIKRRRQVPNAQAGISDEGKKGN</sequence>
<dbReference type="GO" id="GO:0046513">
    <property type="term" value="P:ceramide biosynthetic process"/>
    <property type="evidence" value="ECO:0007669"/>
    <property type="project" value="TreeGrafter"/>
</dbReference>
<evidence type="ECO:0000256" key="2">
    <source>
        <dbReference type="ARBA" id="ARBA00006146"/>
    </source>
</evidence>
<dbReference type="SMART" id="SM01269">
    <property type="entry name" value="Lipid_DES"/>
    <property type="match status" value="1"/>
</dbReference>
<proteinExistence type="inferred from homology"/>
<name>A0A0G4GCX5_VITBC</name>
<dbReference type="PhylomeDB" id="A0A0G4GCX5"/>
<dbReference type="InterPro" id="IPR011388">
    <property type="entry name" value="DES1/DES2"/>
</dbReference>
<feature type="region of interest" description="Disordered" evidence="10">
    <location>
        <begin position="1"/>
        <end position="20"/>
    </location>
</feature>
<dbReference type="InterPro" id="IPR005804">
    <property type="entry name" value="FA_desaturase_dom"/>
</dbReference>
<dbReference type="OMA" id="GATCNQN"/>
<keyword evidence="6 9" id="KW-0560">Oxidoreductase</keyword>
<dbReference type="CDD" id="cd03508">
    <property type="entry name" value="Delta4-sphingolipid-FADS-like"/>
    <property type="match status" value="1"/>
</dbReference>
<keyword evidence="7 9" id="KW-0443">Lipid metabolism</keyword>
<reference evidence="13 14" key="1">
    <citation type="submission" date="2014-11" db="EMBL/GenBank/DDBJ databases">
        <authorList>
            <person name="Zhu J."/>
            <person name="Qi W."/>
            <person name="Song R."/>
        </authorList>
    </citation>
    <scope>NUCLEOTIDE SEQUENCE [LARGE SCALE GENOMIC DNA]</scope>
</reference>
<dbReference type="AlphaFoldDB" id="A0A0G4GCX5"/>
<dbReference type="PIRSF" id="PIRSF017228">
    <property type="entry name" value="Sphnglp_dlt4_des"/>
    <property type="match status" value="1"/>
</dbReference>
<dbReference type="EC" id="1.14.19.17" evidence="3"/>
<dbReference type="Pfam" id="PF08557">
    <property type="entry name" value="Lipid_DES"/>
    <property type="match status" value="1"/>
</dbReference>
<accession>A0A0G4GCX5</accession>